<evidence type="ECO:0000313" key="1">
    <source>
        <dbReference type="EMBL" id="MET3532872.1"/>
    </source>
</evidence>
<dbReference type="GeneID" id="78826470"/>
<comment type="caution">
    <text evidence="1">The sequence shown here is derived from an EMBL/GenBank/DDBJ whole genome shotgun (WGS) entry which is preliminary data.</text>
</comment>
<name>A0ABV2ENW4_9STRE</name>
<proteinExistence type="predicted"/>
<dbReference type="RefSeq" id="WP_172040573.1">
    <property type="nucleotide sequence ID" value="NZ_AP024276.1"/>
</dbReference>
<dbReference type="Proteomes" id="UP001549134">
    <property type="component" value="Unassembled WGS sequence"/>
</dbReference>
<reference evidence="1 2" key="1">
    <citation type="submission" date="2024-06" db="EMBL/GenBank/DDBJ databases">
        <title>Genomic Encyclopedia of Type Strains, Phase IV (KMG-IV): sequencing the most valuable type-strain genomes for metagenomic binning, comparative biology and taxonomic classification.</title>
        <authorList>
            <person name="Goeker M."/>
        </authorList>
    </citation>
    <scope>NUCLEOTIDE SEQUENCE [LARGE SCALE GENOMIC DNA]</scope>
    <source>
        <strain evidence="1 2">DSM 29126</strain>
    </source>
</reference>
<organism evidence="1 2">
    <name type="scientific">Streptococcus parasuis</name>
    <dbReference type="NCBI Taxonomy" id="1501662"/>
    <lineage>
        <taxon>Bacteria</taxon>
        <taxon>Bacillati</taxon>
        <taxon>Bacillota</taxon>
        <taxon>Bacilli</taxon>
        <taxon>Lactobacillales</taxon>
        <taxon>Streptococcaceae</taxon>
        <taxon>Streptococcus</taxon>
    </lineage>
</organism>
<gene>
    <name evidence="1" type="ORF">ABID50_000021</name>
</gene>
<sequence length="46" mass="5494">MNSRLVHFHRFPLQVMKDMLEWQELIMRKGVGVSQPFPYTLISTCK</sequence>
<evidence type="ECO:0000313" key="2">
    <source>
        <dbReference type="Proteomes" id="UP001549134"/>
    </source>
</evidence>
<protein>
    <submittedName>
        <fullName evidence="1">Uncharacterized protein</fullName>
    </submittedName>
</protein>
<keyword evidence="2" id="KW-1185">Reference proteome</keyword>
<dbReference type="EMBL" id="JBEPLX010000001">
    <property type="protein sequence ID" value="MET3532872.1"/>
    <property type="molecule type" value="Genomic_DNA"/>
</dbReference>
<accession>A0ABV2ENW4</accession>